<sequence length="342" mass="35668">MRAVVPQYLYQLGATAAFVGFVFGLGDALGYAARFATGPLADRRGGYWLETFLGYGLQVAAVAGLAFARDVWQVASLVFLERFSKALRTPARDAIISGAGGRGSGGKAFGIHAALDQVGAIAGVAMATAMLYMSYAAQAVFTAALVPGLVALLILYVAYRVGKVKPVGRGGGVAVGRGVFFFGAAQFLLGLSIIHISLSMYRLAEVPWLASLLYLVAMVAEIPASLALGFIYDRSHKTLLIAPLFTILLAISFMTGGVYLFAGAVLYAVVTSYADVVAKAEAAKLGAATSLGVVNAMWGLGLLVSGVLYGYFTDVGNYLAIVFTAASSSIASLVLIWRLVIS</sequence>
<keyword evidence="8" id="KW-1185">Reference proteome</keyword>
<dbReference type="EMBL" id="CP003098">
    <property type="protein sequence ID" value="AET32694.1"/>
    <property type="molecule type" value="Genomic_DNA"/>
</dbReference>
<dbReference type="PANTHER" id="PTHR42688:SF1">
    <property type="entry name" value="BLR5212 PROTEIN"/>
    <property type="match status" value="1"/>
</dbReference>
<protein>
    <submittedName>
        <fullName evidence="7">Major facilitator superfamily MFS_1</fullName>
    </submittedName>
</protein>
<dbReference type="KEGG" id="pyr:P186_1265"/>
<dbReference type="CDD" id="cd17370">
    <property type="entry name" value="MFS_MJ1317_like"/>
    <property type="match status" value="1"/>
</dbReference>
<dbReference type="STRING" id="1104324.P186_1265"/>
<dbReference type="PANTHER" id="PTHR42688">
    <property type="entry name" value="CONSERVED PROTEIN"/>
    <property type="match status" value="1"/>
</dbReference>
<dbReference type="GO" id="GO:0022857">
    <property type="term" value="F:transmembrane transporter activity"/>
    <property type="evidence" value="ECO:0007669"/>
    <property type="project" value="InterPro"/>
</dbReference>
<dbReference type="BioCyc" id="PSP1104324:GJSN-1237-MONOMER"/>
<reference evidence="7 8" key="1">
    <citation type="journal article" date="2012" name="J. Bacteriol.">
        <title>Complete genome sequence of strain 1860, a crenarchaeon of the genus pyrobaculum able to grow with various electron acceptors.</title>
        <authorList>
            <person name="Mardanov A.V."/>
            <person name="Gumerov V.M."/>
            <person name="Slobodkina G.B."/>
            <person name="Beletsky A.V."/>
            <person name="Bonch-Osmolovskaya E.A."/>
            <person name="Ravin N.V."/>
            <person name="Skryabin K.G."/>
        </authorList>
    </citation>
    <scope>NUCLEOTIDE SEQUENCE [LARGE SCALE GENOMIC DNA]</scope>
    <source>
        <strain evidence="7 8">1860</strain>
    </source>
</reference>
<dbReference type="eggNOG" id="arCOG00130">
    <property type="taxonomic scope" value="Archaea"/>
</dbReference>
<dbReference type="SUPFAM" id="SSF103473">
    <property type="entry name" value="MFS general substrate transporter"/>
    <property type="match status" value="1"/>
</dbReference>
<evidence type="ECO:0000313" key="8">
    <source>
        <dbReference type="Proteomes" id="UP000005867"/>
    </source>
</evidence>
<evidence type="ECO:0000256" key="2">
    <source>
        <dbReference type="ARBA" id="ARBA00022475"/>
    </source>
</evidence>
<feature type="transmembrane region" description="Helical" evidence="6">
    <location>
        <begin position="45"/>
        <end position="68"/>
    </location>
</feature>
<feature type="transmembrane region" description="Helical" evidence="6">
    <location>
        <begin position="179"/>
        <end position="200"/>
    </location>
</feature>
<gene>
    <name evidence="7" type="ORF">P186_1265</name>
</gene>
<keyword evidence="5 6" id="KW-0472">Membrane</keyword>
<feature type="transmembrane region" description="Helical" evidence="6">
    <location>
        <begin position="139"/>
        <end position="159"/>
    </location>
</feature>
<evidence type="ECO:0000256" key="6">
    <source>
        <dbReference type="SAM" id="Phobius"/>
    </source>
</evidence>
<dbReference type="GO" id="GO:0005886">
    <property type="term" value="C:plasma membrane"/>
    <property type="evidence" value="ECO:0007669"/>
    <property type="project" value="UniProtKB-SubCell"/>
</dbReference>
<proteinExistence type="predicted"/>
<evidence type="ECO:0000256" key="3">
    <source>
        <dbReference type="ARBA" id="ARBA00022692"/>
    </source>
</evidence>
<feature type="transmembrane region" description="Helical" evidence="6">
    <location>
        <begin position="244"/>
        <end position="270"/>
    </location>
</feature>
<accession>G7VDA9</accession>
<name>G7VDA9_9CREN</name>
<evidence type="ECO:0000256" key="1">
    <source>
        <dbReference type="ARBA" id="ARBA00004651"/>
    </source>
</evidence>
<evidence type="ECO:0000256" key="5">
    <source>
        <dbReference type="ARBA" id="ARBA00023136"/>
    </source>
</evidence>
<keyword evidence="3 6" id="KW-0812">Transmembrane</keyword>
<dbReference type="Gene3D" id="1.20.1250.20">
    <property type="entry name" value="MFS general substrate transporter like domains"/>
    <property type="match status" value="1"/>
</dbReference>
<feature type="transmembrane region" description="Helical" evidence="6">
    <location>
        <begin position="12"/>
        <end position="33"/>
    </location>
</feature>
<evidence type="ECO:0000313" key="7">
    <source>
        <dbReference type="EMBL" id="AET32694.1"/>
    </source>
</evidence>
<keyword evidence="2" id="KW-1003">Cell membrane</keyword>
<dbReference type="AlphaFoldDB" id="G7VDA9"/>
<dbReference type="InterPro" id="IPR036259">
    <property type="entry name" value="MFS_trans_sf"/>
</dbReference>
<feature type="transmembrane region" description="Helical" evidence="6">
    <location>
        <begin position="291"/>
        <end position="312"/>
    </location>
</feature>
<dbReference type="Proteomes" id="UP000005867">
    <property type="component" value="Chromosome"/>
</dbReference>
<dbReference type="InterPro" id="IPR011701">
    <property type="entry name" value="MFS"/>
</dbReference>
<keyword evidence="4 6" id="KW-1133">Transmembrane helix</keyword>
<dbReference type="HOGENOM" id="CLU_040020_2_0_2"/>
<dbReference type="Pfam" id="PF07690">
    <property type="entry name" value="MFS_1"/>
    <property type="match status" value="1"/>
</dbReference>
<organism evidence="7 8">
    <name type="scientific">Pyrobaculum ferrireducens</name>
    <dbReference type="NCBI Taxonomy" id="1104324"/>
    <lineage>
        <taxon>Archaea</taxon>
        <taxon>Thermoproteota</taxon>
        <taxon>Thermoprotei</taxon>
        <taxon>Thermoproteales</taxon>
        <taxon>Thermoproteaceae</taxon>
        <taxon>Pyrobaculum</taxon>
    </lineage>
</organism>
<feature type="transmembrane region" description="Helical" evidence="6">
    <location>
        <begin position="212"/>
        <end position="232"/>
    </location>
</feature>
<evidence type="ECO:0000256" key="4">
    <source>
        <dbReference type="ARBA" id="ARBA00022989"/>
    </source>
</evidence>
<feature type="transmembrane region" description="Helical" evidence="6">
    <location>
        <begin position="318"/>
        <end position="340"/>
    </location>
</feature>
<comment type="subcellular location">
    <subcellularLocation>
        <location evidence="1">Cell membrane</location>
        <topology evidence="1">Multi-pass membrane protein</topology>
    </subcellularLocation>
</comment>
<dbReference type="InterPro" id="IPR052425">
    <property type="entry name" value="Uncharacterized_MFS-type"/>
</dbReference>